<reference evidence="3" key="1">
    <citation type="journal article" date="2017" name="Nature">
        <title>The genome of Chenopodium quinoa.</title>
        <authorList>
            <person name="Jarvis D.E."/>
            <person name="Ho Y.S."/>
            <person name="Lightfoot D.J."/>
            <person name="Schmoeckel S.M."/>
            <person name="Li B."/>
            <person name="Borm T.J.A."/>
            <person name="Ohyanagi H."/>
            <person name="Mineta K."/>
            <person name="Michell C.T."/>
            <person name="Saber N."/>
            <person name="Kharbatia N.M."/>
            <person name="Rupper R.R."/>
            <person name="Sharp A.R."/>
            <person name="Dally N."/>
            <person name="Boughton B.A."/>
            <person name="Woo Y.H."/>
            <person name="Gao G."/>
            <person name="Schijlen E.G.W.M."/>
            <person name="Guo X."/>
            <person name="Momin A.A."/>
            <person name="Negrao S."/>
            <person name="Al-Babili S."/>
            <person name="Gehring C."/>
            <person name="Roessner U."/>
            <person name="Jung C."/>
            <person name="Murphy K."/>
            <person name="Arold S.T."/>
            <person name="Gojobori T."/>
            <person name="van der Linden C.G."/>
            <person name="van Loo E.N."/>
            <person name="Jellen E.N."/>
            <person name="Maughan P.J."/>
            <person name="Tester M."/>
        </authorList>
    </citation>
    <scope>NUCLEOTIDE SEQUENCE [LARGE SCALE GENOMIC DNA]</scope>
    <source>
        <strain evidence="3">cv. PI 614886</strain>
    </source>
</reference>
<dbReference type="AlphaFoldDB" id="A0A803MY44"/>
<sequence>MQGKYDVVAVVLFVEEHSLEIISQTGRKNYVREIVITDQSNEQPVTVSVWNDLSEHDCDRLNNWAAKFQVVGFTSLRTVTRRGFALSSWMSTRIIHDPIGDRANVLKEWTKTTLSTLMDRQARVLKVRYPTNDKVLLTIAKLQLRKAAMLFKIERFWIRITIPNGELDKVNAYTGCSICSKRTTVPVGTPFYCNVCRKSDCVSADRVTFKFEATDDTGTMSFTTFNDDTEKLFGKSASEICSIKNTEDYEAFQYIRYLLQTKPVLVKVGPTLTLSRNNVLQWQFKGLEIEQTTPDTNEKASLQKMDDELHELLDASEEIKYSHNNELAVFYSESESLSQAAEIANSPKKKLRRKLVCVMMMAVVNTPVKSQRKKETSLGSSSAAIPDQP</sequence>
<accession>A0A803MY44</accession>
<dbReference type="InterPro" id="IPR012340">
    <property type="entry name" value="NA-bd_OB-fold"/>
</dbReference>
<protein>
    <recommendedName>
        <fullName evidence="2">Replication factor A C-terminal domain-containing protein</fullName>
    </recommendedName>
</protein>
<reference evidence="3" key="2">
    <citation type="submission" date="2021-03" db="UniProtKB">
        <authorList>
            <consortium name="EnsemblPlants"/>
        </authorList>
    </citation>
    <scope>IDENTIFICATION</scope>
</reference>
<evidence type="ECO:0000256" key="1">
    <source>
        <dbReference type="SAM" id="MobiDB-lite"/>
    </source>
</evidence>
<feature type="domain" description="Replication factor A C-terminal" evidence="2">
    <location>
        <begin position="171"/>
        <end position="265"/>
    </location>
</feature>
<dbReference type="SUPFAM" id="SSF50249">
    <property type="entry name" value="Nucleic acid-binding proteins"/>
    <property type="match status" value="2"/>
</dbReference>
<organism evidence="3 4">
    <name type="scientific">Chenopodium quinoa</name>
    <name type="common">Quinoa</name>
    <dbReference type="NCBI Taxonomy" id="63459"/>
    <lineage>
        <taxon>Eukaryota</taxon>
        <taxon>Viridiplantae</taxon>
        <taxon>Streptophyta</taxon>
        <taxon>Embryophyta</taxon>
        <taxon>Tracheophyta</taxon>
        <taxon>Spermatophyta</taxon>
        <taxon>Magnoliopsida</taxon>
        <taxon>eudicotyledons</taxon>
        <taxon>Gunneridae</taxon>
        <taxon>Pentapetalae</taxon>
        <taxon>Caryophyllales</taxon>
        <taxon>Chenopodiaceae</taxon>
        <taxon>Chenopodioideae</taxon>
        <taxon>Atripliceae</taxon>
        <taxon>Chenopodium</taxon>
    </lineage>
</organism>
<feature type="region of interest" description="Disordered" evidence="1">
    <location>
        <begin position="368"/>
        <end position="389"/>
    </location>
</feature>
<evidence type="ECO:0000313" key="4">
    <source>
        <dbReference type="Proteomes" id="UP000596660"/>
    </source>
</evidence>
<proteinExistence type="predicted"/>
<keyword evidence="4" id="KW-1185">Reference proteome</keyword>
<evidence type="ECO:0000313" key="3">
    <source>
        <dbReference type="EnsemblPlants" id="AUR62037124-RA:cds"/>
    </source>
</evidence>
<dbReference type="Pfam" id="PF08646">
    <property type="entry name" value="Rep_fac-A_C"/>
    <property type="match status" value="1"/>
</dbReference>
<dbReference type="Gramene" id="AUR62037124-RA">
    <property type="protein sequence ID" value="AUR62037124-RA:cds"/>
    <property type="gene ID" value="AUR62037124"/>
</dbReference>
<name>A0A803MY44_CHEQI</name>
<dbReference type="Proteomes" id="UP000596660">
    <property type="component" value="Unplaced"/>
</dbReference>
<evidence type="ECO:0000259" key="2">
    <source>
        <dbReference type="Pfam" id="PF08646"/>
    </source>
</evidence>
<dbReference type="Gene3D" id="2.40.50.140">
    <property type="entry name" value="Nucleic acid-binding proteins"/>
    <property type="match status" value="2"/>
</dbReference>
<dbReference type="EnsemblPlants" id="AUR62037124-RA">
    <property type="protein sequence ID" value="AUR62037124-RA:cds"/>
    <property type="gene ID" value="AUR62037124"/>
</dbReference>
<dbReference type="InterPro" id="IPR013955">
    <property type="entry name" value="Rep_factor-A_C"/>
</dbReference>